<dbReference type="PANTHER" id="PTHR21225">
    <property type="entry name" value="PHOSPHO-2-DEHYDRO-3-DEOXYHEPTONATE ALDOLASE DAHP SYNTHETASE"/>
    <property type="match status" value="1"/>
</dbReference>
<name>Q8D2W6_WIGBR</name>
<evidence type="ECO:0000256" key="3">
    <source>
        <dbReference type="ARBA" id="ARBA00007985"/>
    </source>
</evidence>
<dbReference type="GO" id="GO:0009073">
    <property type="term" value="P:aromatic amino acid family biosynthetic process"/>
    <property type="evidence" value="ECO:0007669"/>
    <property type="project" value="UniProtKB-KW"/>
</dbReference>
<dbReference type="GO" id="GO:0005737">
    <property type="term" value="C:cytoplasm"/>
    <property type="evidence" value="ECO:0007669"/>
    <property type="project" value="TreeGrafter"/>
</dbReference>
<evidence type="ECO:0000256" key="1">
    <source>
        <dbReference type="ARBA" id="ARBA00003726"/>
    </source>
</evidence>
<dbReference type="Proteomes" id="UP000000562">
    <property type="component" value="Chromosome"/>
</dbReference>
<comment type="similarity">
    <text evidence="3 8">Belongs to the class-I DAHP synthase family.</text>
</comment>
<dbReference type="Pfam" id="PF00793">
    <property type="entry name" value="DAHP_synth_1"/>
    <property type="match status" value="1"/>
</dbReference>
<dbReference type="GO" id="GO:0009423">
    <property type="term" value="P:chorismate biosynthetic process"/>
    <property type="evidence" value="ECO:0007669"/>
    <property type="project" value="UniProtKB-UniPathway"/>
</dbReference>
<dbReference type="PIRSF" id="PIRSF001361">
    <property type="entry name" value="DAHP_synthase"/>
    <property type="match status" value="1"/>
</dbReference>
<dbReference type="AlphaFoldDB" id="Q8D2W6"/>
<evidence type="ECO:0000256" key="4">
    <source>
        <dbReference type="ARBA" id="ARBA00022605"/>
    </source>
</evidence>
<dbReference type="GO" id="GO:0003849">
    <property type="term" value="F:3-deoxy-7-phosphoheptulonate synthase activity"/>
    <property type="evidence" value="ECO:0007669"/>
    <property type="project" value="UniProtKB-EC"/>
</dbReference>
<dbReference type="STRING" id="36870.gene:10368728"/>
<dbReference type="InterPro" id="IPR006218">
    <property type="entry name" value="DAHP1/KDSA"/>
</dbReference>
<dbReference type="EC" id="2.5.1.54" evidence="8"/>
<keyword evidence="4 8" id="KW-0028">Amino-acid biosynthesis</keyword>
<dbReference type="PANTHER" id="PTHR21225:SF10">
    <property type="entry name" value="PHOSPHO-2-DEHYDRO-3-DEOXYHEPTONATE ALDOLASE, TYR-SENSITIVE"/>
    <property type="match status" value="1"/>
</dbReference>
<protein>
    <recommendedName>
        <fullName evidence="8">Phospho-2-dehydro-3-deoxyheptonate aldolase</fullName>
        <ecNumber evidence="8">2.5.1.54</ecNumber>
    </recommendedName>
</protein>
<evidence type="ECO:0000313" key="11">
    <source>
        <dbReference type="Proteomes" id="UP000000562"/>
    </source>
</evidence>
<sequence length="345" mass="40122">MNYICEKIKYKKLISPKKLKKIFKIKKEEEFFVLRSRKTISNIINKKDNRKLIICGPCSIHDIESTIEYARKLNILYKKLIDKIYIVIMIRYEKKINFSEWKGMIYDPYLNGLHDINHGLKVIRNLLIKLIKIKQPIAIDILNPFFYYYFDDVISWASIGSDLINSQISLAFSSNSSIPIGFKNSSDGNIENTLNAIIKYSKINEFIGINESGKSCIIRSPGNINNHIILIGGNFPNYFLQNIYDCKKRMKNSRITTSIMIDCNNGNYYKNYNDQIEVIKSCIKFLKKNNKIIIGLIIKSYINSGNQKFIFPKNKIKYGLSITSPCINLKDTKLFLHNLYESINI</sequence>
<dbReference type="GO" id="GO:0008652">
    <property type="term" value="P:amino acid biosynthetic process"/>
    <property type="evidence" value="ECO:0007669"/>
    <property type="project" value="UniProtKB-KW"/>
</dbReference>
<evidence type="ECO:0000256" key="5">
    <source>
        <dbReference type="ARBA" id="ARBA00022679"/>
    </source>
</evidence>
<proteinExistence type="inferred from homology"/>
<evidence type="ECO:0000256" key="2">
    <source>
        <dbReference type="ARBA" id="ARBA00004688"/>
    </source>
</evidence>
<keyword evidence="5 8" id="KW-0808">Transferase</keyword>
<evidence type="ECO:0000259" key="9">
    <source>
        <dbReference type="Pfam" id="PF00793"/>
    </source>
</evidence>
<evidence type="ECO:0000256" key="6">
    <source>
        <dbReference type="ARBA" id="ARBA00023141"/>
    </source>
</evidence>
<dbReference type="SUPFAM" id="SSF51569">
    <property type="entry name" value="Aldolase"/>
    <property type="match status" value="1"/>
</dbReference>
<feature type="domain" description="DAHP synthetase I/KDSA" evidence="9">
    <location>
        <begin position="38"/>
        <end position="334"/>
    </location>
</feature>
<accession>Q8D2W6</accession>
<dbReference type="NCBIfam" id="TIGR00034">
    <property type="entry name" value="aroFGH"/>
    <property type="match status" value="1"/>
</dbReference>
<evidence type="ECO:0000256" key="8">
    <source>
        <dbReference type="PIRNR" id="PIRNR001361"/>
    </source>
</evidence>
<comment type="catalytic activity">
    <reaction evidence="7 8">
        <text>D-erythrose 4-phosphate + phosphoenolpyruvate + H2O = 7-phospho-2-dehydro-3-deoxy-D-arabino-heptonate + phosphate</text>
        <dbReference type="Rhea" id="RHEA:14717"/>
        <dbReference type="ChEBI" id="CHEBI:15377"/>
        <dbReference type="ChEBI" id="CHEBI:16897"/>
        <dbReference type="ChEBI" id="CHEBI:43474"/>
        <dbReference type="ChEBI" id="CHEBI:58394"/>
        <dbReference type="ChEBI" id="CHEBI:58702"/>
        <dbReference type="EC" id="2.5.1.54"/>
    </reaction>
</comment>
<keyword evidence="11" id="KW-1185">Reference proteome</keyword>
<evidence type="ECO:0000313" key="10">
    <source>
        <dbReference type="EMBL" id="BAC24382.1"/>
    </source>
</evidence>
<dbReference type="OrthoDB" id="9807331at2"/>
<dbReference type="HOGENOM" id="CLU_030903_0_1_6"/>
<evidence type="ECO:0000256" key="7">
    <source>
        <dbReference type="ARBA" id="ARBA00047508"/>
    </source>
</evidence>
<dbReference type="InterPro" id="IPR013785">
    <property type="entry name" value="Aldolase_TIM"/>
</dbReference>
<dbReference type="eggNOG" id="COG0722">
    <property type="taxonomic scope" value="Bacteria"/>
</dbReference>
<dbReference type="Gene3D" id="3.20.20.70">
    <property type="entry name" value="Aldolase class I"/>
    <property type="match status" value="1"/>
</dbReference>
<keyword evidence="6 8" id="KW-0057">Aromatic amino acid biosynthesis</keyword>
<comment type="function">
    <text evidence="1 8">Stereospecific condensation of phosphoenolpyruvate (PEP) and D-erythrose-4-phosphate (E4P) giving rise to 3-deoxy-D-arabino-heptulosonate-7-phosphate (DAHP).</text>
</comment>
<reference evidence="10 11" key="1">
    <citation type="journal article" date="2002" name="Nat. Genet.">
        <title>Genome sequence of the endocellular obligate symbiont of tsetse flies, Wigglesworthia glossinidia.</title>
        <authorList>
            <person name="Akman L."/>
            <person name="Yamashita A."/>
            <person name="Watanabe H."/>
            <person name="Oshima K."/>
            <person name="Shiba T."/>
            <person name="Hattori M."/>
            <person name="Aksoy S."/>
        </authorList>
    </citation>
    <scope>NUCLEOTIDE SEQUENCE [LARGE SCALE GENOMIC DNA]</scope>
</reference>
<dbReference type="KEGG" id="wbr:aroF"/>
<dbReference type="InterPro" id="IPR006219">
    <property type="entry name" value="DAHP_synth_1"/>
</dbReference>
<dbReference type="UniPathway" id="UPA00053">
    <property type="reaction ID" value="UER00084"/>
</dbReference>
<dbReference type="EMBL" id="BA000021">
    <property type="protein sequence ID" value="BAC24382.1"/>
    <property type="molecule type" value="Genomic_DNA"/>
</dbReference>
<comment type="pathway">
    <text evidence="2 8">Metabolic intermediate biosynthesis; chorismate biosynthesis; chorismate from D-erythrose 4-phosphate and phosphoenolpyruvate: step 1/7.</text>
</comment>
<gene>
    <name evidence="10" type="primary">aroF</name>
</gene>
<organism evidence="10 11">
    <name type="scientific">Wigglesworthia glossinidia brevipalpis</name>
    <dbReference type="NCBI Taxonomy" id="36870"/>
    <lineage>
        <taxon>Bacteria</taxon>
        <taxon>Pseudomonadati</taxon>
        <taxon>Pseudomonadota</taxon>
        <taxon>Gammaproteobacteria</taxon>
        <taxon>Enterobacterales</taxon>
        <taxon>Erwiniaceae</taxon>
        <taxon>Wigglesworthia</taxon>
    </lineage>
</organism>